<proteinExistence type="inferred from homology"/>
<name>A0A8J6PDN6_9FIRM</name>
<dbReference type="Pfam" id="PF13407">
    <property type="entry name" value="Peripla_BP_4"/>
    <property type="match status" value="1"/>
</dbReference>
<evidence type="ECO:0000259" key="3">
    <source>
        <dbReference type="PROSITE" id="PS50932"/>
    </source>
</evidence>
<evidence type="ECO:0000256" key="1">
    <source>
        <dbReference type="ARBA" id="ARBA00004196"/>
    </source>
</evidence>
<comment type="caution">
    <text evidence="4">The sequence shown here is derived from an EMBL/GenBank/DDBJ whole genome shotgun (WGS) entry which is preliminary data.</text>
</comment>
<dbReference type="GO" id="GO:0030246">
    <property type="term" value="F:carbohydrate binding"/>
    <property type="evidence" value="ECO:0007669"/>
    <property type="project" value="TreeGrafter"/>
</dbReference>
<dbReference type="CDD" id="cd06307">
    <property type="entry name" value="PBP1_sugar_binding"/>
    <property type="match status" value="1"/>
</dbReference>
<dbReference type="EMBL" id="JACRTL010000002">
    <property type="protein sequence ID" value="MBC8610561.1"/>
    <property type="molecule type" value="Genomic_DNA"/>
</dbReference>
<dbReference type="RefSeq" id="WP_154825482.1">
    <property type="nucleotide sequence ID" value="NZ_JACRTL010000002.1"/>
</dbReference>
<protein>
    <submittedName>
        <fullName evidence="4">LacI family DNA-binding transcriptional regulator</fullName>
    </submittedName>
</protein>
<dbReference type="GO" id="GO:0030288">
    <property type="term" value="C:outer membrane-bounded periplasmic space"/>
    <property type="evidence" value="ECO:0007669"/>
    <property type="project" value="TreeGrafter"/>
</dbReference>
<dbReference type="InterPro" id="IPR000843">
    <property type="entry name" value="HTH_LacI"/>
</dbReference>
<dbReference type="CDD" id="cd01392">
    <property type="entry name" value="HTH_LacI"/>
    <property type="match status" value="1"/>
</dbReference>
<comment type="subcellular location">
    <subcellularLocation>
        <location evidence="1">Cell envelope</location>
    </subcellularLocation>
</comment>
<dbReference type="SUPFAM" id="SSF47413">
    <property type="entry name" value="lambda repressor-like DNA-binding domains"/>
    <property type="match status" value="1"/>
</dbReference>
<dbReference type="AlphaFoldDB" id="A0A8J6PDN6"/>
<dbReference type="InterPro" id="IPR010982">
    <property type="entry name" value="Lambda_DNA-bd_dom_sf"/>
</dbReference>
<feature type="domain" description="HTH lacI-type" evidence="3">
    <location>
        <begin position="3"/>
        <end position="57"/>
    </location>
</feature>
<dbReference type="Gene3D" id="3.40.50.2300">
    <property type="match status" value="2"/>
</dbReference>
<evidence type="ECO:0000313" key="5">
    <source>
        <dbReference type="Proteomes" id="UP000632659"/>
    </source>
</evidence>
<dbReference type="PANTHER" id="PTHR30036:SF7">
    <property type="entry name" value="ABC TRANSPORTER PERIPLASMIC-BINDING PROTEIN YPHF"/>
    <property type="match status" value="1"/>
</dbReference>
<gene>
    <name evidence="4" type="ORF">H8702_05420</name>
</gene>
<keyword evidence="5" id="KW-1185">Reference proteome</keyword>
<dbReference type="Proteomes" id="UP000632659">
    <property type="component" value="Unassembled WGS sequence"/>
</dbReference>
<dbReference type="GO" id="GO:0003677">
    <property type="term" value="F:DNA binding"/>
    <property type="evidence" value="ECO:0007669"/>
    <property type="project" value="UniProtKB-KW"/>
</dbReference>
<dbReference type="Gene3D" id="1.10.260.40">
    <property type="entry name" value="lambda repressor-like DNA-binding domains"/>
    <property type="match status" value="1"/>
</dbReference>
<dbReference type="InterPro" id="IPR028082">
    <property type="entry name" value="Peripla_BP_I"/>
</dbReference>
<accession>A0A8J6PDN6</accession>
<keyword evidence="4" id="KW-0238">DNA-binding</keyword>
<dbReference type="Pfam" id="PF00356">
    <property type="entry name" value="LacI"/>
    <property type="match status" value="1"/>
</dbReference>
<dbReference type="PROSITE" id="PS50932">
    <property type="entry name" value="HTH_LACI_2"/>
    <property type="match status" value="1"/>
</dbReference>
<organism evidence="4 5">
    <name type="scientific">Massiliimalia timonensis</name>
    <dbReference type="NCBI Taxonomy" id="1987501"/>
    <lineage>
        <taxon>Bacteria</taxon>
        <taxon>Bacillati</taxon>
        <taxon>Bacillota</taxon>
        <taxon>Clostridia</taxon>
        <taxon>Eubacteriales</taxon>
        <taxon>Oscillospiraceae</taxon>
        <taxon>Massiliimalia</taxon>
    </lineage>
</organism>
<dbReference type="GO" id="GO:0006355">
    <property type="term" value="P:regulation of DNA-templated transcription"/>
    <property type="evidence" value="ECO:0007669"/>
    <property type="project" value="InterPro"/>
</dbReference>
<comment type="similarity">
    <text evidence="2">Belongs to the bacterial solute-binding protein 2 family.</text>
</comment>
<dbReference type="SMART" id="SM00354">
    <property type="entry name" value="HTH_LACI"/>
    <property type="match status" value="1"/>
</dbReference>
<dbReference type="SUPFAM" id="SSF53822">
    <property type="entry name" value="Periplasmic binding protein-like I"/>
    <property type="match status" value="1"/>
</dbReference>
<reference evidence="4" key="1">
    <citation type="submission" date="2020-08" db="EMBL/GenBank/DDBJ databases">
        <title>Genome public.</title>
        <authorList>
            <person name="Liu C."/>
            <person name="Sun Q."/>
        </authorList>
    </citation>
    <scope>NUCLEOTIDE SEQUENCE</scope>
    <source>
        <strain evidence="4">NSJ-15</strain>
    </source>
</reference>
<dbReference type="InterPro" id="IPR050555">
    <property type="entry name" value="Bact_Solute-Bind_Prot2"/>
</dbReference>
<sequence length="339" mass="36979">MAVTIKQIAELAGVSRGTVDRALNHRAGVKKEVAERILQIAKELNYRPNAVAKALANTNKPCLIGVLMNSDGNEFFDEVLAGIRKAKKEIESFGVSISLRMMKGFDVSKQLGLIEQLKEEGIAALAITPIDDPVIIDALNSLSREGIAVTTLNADVEGVEKIAFVGCDYQKSGQIAGGLMGLFTGGTAKVGVITGSAKMLGHNLRIQGFSEIAGRDFPEMEIIEVVENNDDNIQSYYCTAKLLKEHQEINALYVAAAGVRGAVEAAEVDGRKITILTHDETPYVMGKLKDGVIQATIGQQPFSQGYLTIRTLFDYLMYQKKPKQVQHYTQNEIKIKYSL</sequence>
<dbReference type="PANTHER" id="PTHR30036">
    <property type="entry name" value="D-XYLOSE-BINDING PERIPLASMIC PROTEIN"/>
    <property type="match status" value="1"/>
</dbReference>
<evidence type="ECO:0000313" key="4">
    <source>
        <dbReference type="EMBL" id="MBC8610561.1"/>
    </source>
</evidence>
<dbReference type="InterPro" id="IPR025997">
    <property type="entry name" value="SBP_2_dom"/>
</dbReference>
<evidence type="ECO:0000256" key="2">
    <source>
        <dbReference type="ARBA" id="ARBA00007639"/>
    </source>
</evidence>